<sequence length="27" mass="2943">MATIFAVLSGIDFLSVSLSYLQGFLSY</sequence>
<dbReference type="EMBL" id="AP009044">
    <property type="protein sequence ID" value="BAF55777.1"/>
    <property type="molecule type" value="Genomic_DNA"/>
</dbReference>
<reference evidence="1" key="1">
    <citation type="journal article" date="2007" name="Microbiology">
        <title>Comparative analysis of the Corynebacterium glutamicum group and complete genome sequence of strain R.</title>
        <authorList>
            <person name="Yukawa H."/>
            <person name="Omumasaba C.A."/>
            <person name="Nonaka H."/>
            <person name="Kos P."/>
            <person name="Okai N."/>
            <person name="Suzuki N."/>
            <person name="Suda M."/>
            <person name="Tsuge Y."/>
            <person name="Watanabe J."/>
            <person name="Ikeda Y."/>
            <person name="Vertes A.A."/>
            <person name="Inui M."/>
        </authorList>
    </citation>
    <scope>NUCLEOTIDE SEQUENCE</scope>
    <source>
        <strain evidence="1">R</strain>
    </source>
</reference>
<evidence type="ECO:0000313" key="1">
    <source>
        <dbReference type="EMBL" id="BAF55777.1"/>
    </source>
</evidence>
<organism evidence="1">
    <name type="scientific">Corynebacterium glutamicum (strain R)</name>
    <dbReference type="NCBI Taxonomy" id="340322"/>
    <lineage>
        <taxon>Bacteria</taxon>
        <taxon>Bacillati</taxon>
        <taxon>Actinomycetota</taxon>
        <taxon>Actinomycetes</taxon>
        <taxon>Mycobacteriales</taxon>
        <taxon>Corynebacteriaceae</taxon>
        <taxon>Corynebacterium</taxon>
    </lineage>
</organism>
<dbReference type="AlphaFoldDB" id="A0AB72VEC1"/>
<proteinExistence type="predicted"/>
<dbReference type="KEGG" id="cgt:cgR_2758"/>
<gene>
    <name evidence="1" type="ordered locus">cgR_2758</name>
</gene>
<dbReference type="Proteomes" id="UP000006698">
    <property type="component" value="Chromosome"/>
</dbReference>
<accession>A0AB72VEC1</accession>
<protein>
    <submittedName>
        <fullName evidence="1">Uncharacterized protein</fullName>
    </submittedName>
</protein>
<name>A0AB72VEC1_CORGB</name>